<reference evidence="3" key="1">
    <citation type="journal article" date="2019" name="Int. J. Syst. Evol. Microbiol.">
        <title>The Global Catalogue of Microorganisms (GCM) 10K type strain sequencing project: providing services to taxonomists for standard genome sequencing and annotation.</title>
        <authorList>
            <consortium name="The Broad Institute Genomics Platform"/>
            <consortium name="The Broad Institute Genome Sequencing Center for Infectious Disease"/>
            <person name="Wu L."/>
            <person name="Ma J."/>
        </authorList>
    </citation>
    <scope>NUCLEOTIDE SEQUENCE [LARGE SCALE GENOMIC DNA]</scope>
    <source>
        <strain evidence="3">JCM 17938</strain>
    </source>
</reference>
<evidence type="ECO:0000313" key="2">
    <source>
        <dbReference type="EMBL" id="GAA4616809.1"/>
    </source>
</evidence>
<dbReference type="Proteomes" id="UP001500212">
    <property type="component" value="Unassembled WGS sequence"/>
</dbReference>
<keyword evidence="3" id="KW-1185">Reference proteome</keyword>
<feature type="region of interest" description="Disordered" evidence="1">
    <location>
        <begin position="1"/>
        <end position="49"/>
    </location>
</feature>
<feature type="compositionally biased region" description="Basic and acidic residues" evidence="1">
    <location>
        <begin position="16"/>
        <end position="32"/>
    </location>
</feature>
<proteinExistence type="predicted"/>
<evidence type="ECO:0000256" key="1">
    <source>
        <dbReference type="SAM" id="MobiDB-lite"/>
    </source>
</evidence>
<evidence type="ECO:0000313" key="3">
    <source>
        <dbReference type="Proteomes" id="UP001500212"/>
    </source>
</evidence>
<protein>
    <submittedName>
        <fullName evidence="2">Uncharacterized protein</fullName>
    </submittedName>
</protein>
<organism evidence="2 3">
    <name type="scientific">Actinoallomurus liliacearum</name>
    <dbReference type="NCBI Taxonomy" id="1080073"/>
    <lineage>
        <taxon>Bacteria</taxon>
        <taxon>Bacillati</taxon>
        <taxon>Actinomycetota</taxon>
        <taxon>Actinomycetes</taxon>
        <taxon>Streptosporangiales</taxon>
        <taxon>Thermomonosporaceae</taxon>
        <taxon>Actinoallomurus</taxon>
    </lineage>
</organism>
<dbReference type="EMBL" id="BAABHJ010000038">
    <property type="protein sequence ID" value="GAA4616809.1"/>
    <property type="molecule type" value="Genomic_DNA"/>
</dbReference>
<feature type="compositionally biased region" description="Gly residues" evidence="1">
    <location>
        <begin position="1"/>
        <end position="12"/>
    </location>
</feature>
<gene>
    <name evidence="2" type="ORF">GCM10023195_74820</name>
</gene>
<name>A0ABP8TZF6_9ACTN</name>
<sequence length="70" mass="7225">MVSGAVGSGGAGDTPPDVRARGRPSGRMDGRATARTAKPGKPDFGIRLPVRRDAAYPHIWTKGPVSTPSV</sequence>
<comment type="caution">
    <text evidence="2">The sequence shown here is derived from an EMBL/GenBank/DDBJ whole genome shotgun (WGS) entry which is preliminary data.</text>
</comment>
<accession>A0ABP8TZF6</accession>